<comment type="function">
    <text evidence="6 7">Involved in the assembly process of the P-ring formation. It may associate with FlgF on the rod constituting a structure essential for the P-ring assembly or may act as a modulator protein for the P-ring assembly.</text>
</comment>
<organism evidence="9 10">
    <name type="scientific">Psychromonas marina</name>
    <dbReference type="NCBI Taxonomy" id="88364"/>
    <lineage>
        <taxon>Bacteria</taxon>
        <taxon>Pseudomonadati</taxon>
        <taxon>Pseudomonadota</taxon>
        <taxon>Gammaproteobacteria</taxon>
        <taxon>Alteromonadales</taxon>
        <taxon>Psychromonadaceae</taxon>
        <taxon>Psychromonas</taxon>
    </lineage>
</organism>
<dbReference type="InterPro" id="IPR041231">
    <property type="entry name" value="FlgA_N"/>
</dbReference>
<comment type="similarity">
    <text evidence="2 7">Belongs to the FlgA family.</text>
</comment>
<dbReference type="InterPro" id="IPR017585">
    <property type="entry name" value="SAF_FlgA"/>
</dbReference>
<dbReference type="Pfam" id="PF17656">
    <property type="entry name" value="ChapFlgA_N"/>
    <property type="match status" value="1"/>
</dbReference>
<dbReference type="Gene3D" id="2.30.30.760">
    <property type="match status" value="1"/>
</dbReference>
<evidence type="ECO:0000256" key="3">
    <source>
        <dbReference type="ARBA" id="ARBA00014754"/>
    </source>
</evidence>
<dbReference type="EMBL" id="BSPQ01000001">
    <property type="protein sequence ID" value="GLS89296.1"/>
    <property type="molecule type" value="Genomic_DNA"/>
</dbReference>
<feature type="domain" description="SAF" evidence="8">
    <location>
        <begin position="107"/>
        <end position="169"/>
    </location>
</feature>
<keyword evidence="9" id="KW-0282">Flagellum</keyword>
<dbReference type="PANTHER" id="PTHR36307:SF1">
    <property type="entry name" value="FLAGELLA BASAL BODY P-RING FORMATION PROTEIN FLGA"/>
    <property type="match status" value="1"/>
</dbReference>
<dbReference type="InterPro" id="IPR013974">
    <property type="entry name" value="SAF"/>
</dbReference>
<evidence type="ECO:0000256" key="5">
    <source>
        <dbReference type="ARBA" id="ARBA00022764"/>
    </source>
</evidence>
<dbReference type="InterPro" id="IPR039246">
    <property type="entry name" value="Flagellar_FlgA"/>
</dbReference>
<comment type="caution">
    <text evidence="9">The sequence shown here is derived from an EMBL/GenBank/DDBJ whole genome shotgun (WGS) entry which is preliminary data.</text>
</comment>
<evidence type="ECO:0000256" key="1">
    <source>
        <dbReference type="ARBA" id="ARBA00004418"/>
    </source>
</evidence>
<dbReference type="NCBIfam" id="TIGR03170">
    <property type="entry name" value="flgA_cterm"/>
    <property type="match status" value="1"/>
</dbReference>
<protein>
    <recommendedName>
        <fullName evidence="3 7">Flagella basal body P-ring formation protein FlgA</fullName>
    </recommendedName>
</protein>
<dbReference type="PANTHER" id="PTHR36307">
    <property type="entry name" value="FLAGELLA BASAL BODY P-RING FORMATION PROTEIN FLGA"/>
    <property type="match status" value="1"/>
</dbReference>
<dbReference type="RefSeq" id="WP_284202416.1">
    <property type="nucleotide sequence ID" value="NZ_BSPQ01000001.1"/>
</dbReference>
<comment type="subcellular location">
    <subcellularLocation>
        <location evidence="1 7">Periplasm</location>
    </subcellularLocation>
</comment>
<keyword evidence="9" id="KW-0966">Cell projection</keyword>
<evidence type="ECO:0000259" key="8">
    <source>
        <dbReference type="SMART" id="SM00858"/>
    </source>
</evidence>
<keyword evidence="4" id="KW-0732">Signal</keyword>
<dbReference type="Proteomes" id="UP001157353">
    <property type="component" value="Unassembled WGS sequence"/>
</dbReference>
<keyword evidence="5 7" id="KW-0574">Periplasm</keyword>
<evidence type="ECO:0000256" key="7">
    <source>
        <dbReference type="RuleBase" id="RU362063"/>
    </source>
</evidence>
<dbReference type="Gene3D" id="3.90.1210.10">
    <property type="entry name" value="Antifreeze-like/N-acetylneuraminic acid synthase C-terminal domain"/>
    <property type="match status" value="1"/>
</dbReference>
<evidence type="ECO:0000256" key="6">
    <source>
        <dbReference type="ARBA" id="ARBA00025643"/>
    </source>
</evidence>
<reference evidence="10" key="1">
    <citation type="journal article" date="2019" name="Int. J. Syst. Evol. Microbiol.">
        <title>The Global Catalogue of Microorganisms (GCM) 10K type strain sequencing project: providing services to taxonomists for standard genome sequencing and annotation.</title>
        <authorList>
            <consortium name="The Broad Institute Genomics Platform"/>
            <consortium name="The Broad Institute Genome Sequencing Center for Infectious Disease"/>
            <person name="Wu L."/>
            <person name="Ma J."/>
        </authorList>
    </citation>
    <scope>NUCLEOTIDE SEQUENCE [LARGE SCALE GENOMIC DNA]</scope>
    <source>
        <strain evidence="10">NBRC 103166</strain>
    </source>
</reference>
<dbReference type="CDD" id="cd11614">
    <property type="entry name" value="SAF_CpaB_FlgA_like"/>
    <property type="match status" value="1"/>
</dbReference>
<gene>
    <name evidence="9" type="primary">flgA</name>
    <name evidence="9" type="ORF">GCM10007916_03630</name>
</gene>
<proteinExistence type="inferred from homology"/>
<sequence length="229" mass="25691">MIRFLFLLSSLICSYSFSDSNYRNELENFAQKLVFDKYNSQNELNNNEKLDLQVAPLDNRLNYPQCQTELIGEIVNDSIKRNTSVKISCLDETPWTNYLRVRVNVLQKTAVVTTGVSKGQTLNQDNVTAVYMDKTLIRNGGFISPESLYGTRLKRNLSADKVIRDRDVCFVCKDDKVSIYATNVGLSIKASGIALSDANIGGTVRVKNSRTQRIIVATVTGLKEVKVSF</sequence>
<name>A0ABQ6DX36_9GAMM</name>
<keyword evidence="10" id="KW-1185">Reference proteome</keyword>
<keyword evidence="9" id="KW-0969">Cilium</keyword>
<evidence type="ECO:0000256" key="2">
    <source>
        <dbReference type="ARBA" id="ARBA00010474"/>
    </source>
</evidence>
<dbReference type="Pfam" id="PF13144">
    <property type="entry name" value="ChapFlgA"/>
    <property type="match status" value="1"/>
</dbReference>
<evidence type="ECO:0000313" key="9">
    <source>
        <dbReference type="EMBL" id="GLS89296.1"/>
    </source>
</evidence>
<evidence type="ECO:0000313" key="10">
    <source>
        <dbReference type="Proteomes" id="UP001157353"/>
    </source>
</evidence>
<keyword evidence="7" id="KW-1005">Bacterial flagellum biogenesis</keyword>
<accession>A0ABQ6DX36</accession>
<dbReference type="SMART" id="SM00858">
    <property type="entry name" value="SAF"/>
    <property type="match status" value="1"/>
</dbReference>
<evidence type="ECO:0000256" key="4">
    <source>
        <dbReference type="ARBA" id="ARBA00022729"/>
    </source>
</evidence>